<sequence>MKKFPVLLSIPHGGTQRPPELDDLLSITDADLFDDSDPFVIEIYDLGEKVEDVVKTNIARAFVDLNRSLQDLPPENPDGLIKSSTCYQKPIYKKGQEPDDSLRNLLIEMYYKPYHRSIQKKIRDLDLQLCLDCHSMASVAPDISPDGKEKKRPLFCLSNQDGKTSTSEMIELLASCISESFDIDINEISLNDPFHGGHITKTYGNNPFPWIQVEMNRDLYLAEPWFDRKTLSIDSSRLRDLNMQFENCLNLYFSKINKNGMENQ</sequence>
<evidence type="ECO:0000313" key="2">
    <source>
        <dbReference type="Proteomes" id="UP000559653"/>
    </source>
</evidence>
<accession>A0AC60VZI3</accession>
<evidence type="ECO:0000313" key="1">
    <source>
        <dbReference type="EMBL" id="MBA4452836.1"/>
    </source>
</evidence>
<name>A0AC60VZI3_9ARCH</name>
<proteinExistence type="predicted"/>
<comment type="caution">
    <text evidence="1">The sequence shown here is derived from an EMBL/GenBank/DDBJ whole genome shotgun (WGS) entry which is preliminary data.</text>
</comment>
<dbReference type="Proteomes" id="UP000559653">
    <property type="component" value="Unassembled WGS sequence"/>
</dbReference>
<reference evidence="1 2" key="1">
    <citation type="journal article" date="2020" name="Appl. Environ. Microbiol.">
        <title>Genomic Characteristics of a Novel Species of Ammonia-Oxidizing Archaea from the Jiulong River Estuary.</title>
        <authorList>
            <person name="Zou D."/>
            <person name="Wan R."/>
            <person name="Han L."/>
            <person name="Xu M.N."/>
            <person name="Liu Y."/>
            <person name="Liu H."/>
            <person name="Kao S.J."/>
            <person name="Li M."/>
        </authorList>
    </citation>
    <scope>NUCLEOTIDE SEQUENCE [LARGE SCALE GENOMIC DNA]</scope>
    <source>
        <strain evidence="1">W1bin1</strain>
    </source>
</reference>
<protein>
    <submittedName>
        <fullName evidence="1">N-formylglutamate amidohydrolase</fullName>
    </submittedName>
</protein>
<dbReference type="EMBL" id="JACEMZ010000047">
    <property type="protein sequence ID" value="MBA4452836.1"/>
    <property type="molecule type" value="Genomic_DNA"/>
</dbReference>
<gene>
    <name evidence="1" type="ORF">H2B03_06700</name>
</gene>
<organism evidence="1 2">
    <name type="scientific">Candidatus Nitrosomaritimum aestuariumsis</name>
    <dbReference type="NCBI Taxonomy" id="3342354"/>
    <lineage>
        <taxon>Archaea</taxon>
        <taxon>Nitrososphaerota</taxon>
        <taxon>Nitrososphaeria</taxon>
        <taxon>Nitrosopumilales</taxon>
        <taxon>Nitrosopumilaceae</taxon>
        <taxon>Candidatus Nitrosomaritimum</taxon>
    </lineage>
</organism>